<name>A0A6J6E433_9ZZZZ</name>
<evidence type="ECO:0000313" key="2">
    <source>
        <dbReference type="EMBL" id="CAB4569965.1"/>
    </source>
</evidence>
<gene>
    <name evidence="2" type="ORF">UFOPK1711_00444</name>
</gene>
<proteinExistence type="predicted"/>
<organism evidence="2">
    <name type="scientific">freshwater metagenome</name>
    <dbReference type="NCBI Taxonomy" id="449393"/>
    <lineage>
        <taxon>unclassified sequences</taxon>
        <taxon>metagenomes</taxon>
        <taxon>ecological metagenomes</taxon>
    </lineage>
</organism>
<reference evidence="2" key="1">
    <citation type="submission" date="2020-05" db="EMBL/GenBank/DDBJ databases">
        <authorList>
            <person name="Chiriac C."/>
            <person name="Salcher M."/>
            <person name="Ghai R."/>
            <person name="Kavagutti S V."/>
        </authorList>
    </citation>
    <scope>NUCLEOTIDE SEQUENCE</scope>
</reference>
<accession>A0A6J6E433</accession>
<protein>
    <submittedName>
        <fullName evidence="2">Unannotated protein</fullName>
    </submittedName>
</protein>
<feature type="compositionally biased region" description="Low complexity" evidence="1">
    <location>
        <begin position="97"/>
        <end position="116"/>
    </location>
</feature>
<dbReference type="Pfam" id="PF10029">
    <property type="entry name" value="DUF2271"/>
    <property type="match status" value="1"/>
</dbReference>
<dbReference type="EMBL" id="CAEZTR010000018">
    <property type="protein sequence ID" value="CAB4569965.1"/>
    <property type="molecule type" value="Genomic_DNA"/>
</dbReference>
<evidence type="ECO:0000256" key="1">
    <source>
        <dbReference type="SAM" id="MobiDB-lite"/>
    </source>
</evidence>
<dbReference type="AlphaFoldDB" id="A0A6J6E433"/>
<feature type="region of interest" description="Disordered" evidence="1">
    <location>
        <begin position="90"/>
        <end position="117"/>
    </location>
</feature>
<sequence length="264" mass="27574">MQLQRATGAPHVDSCADILTKLLPEEASTHRGLSYTSPMADENSPAEMHSDSLYRRAISRRSVLAGAAAFGAVLAVPALACGGKSDKDVFSSTTQVPGTTAPSGGSSTSAKASGSGVPIPASGQVAIDFTYAATEGGRAKNPYIAVWVETAAGEFVDTISLWYSSGENERYLSDMRSWMSSSGGTDKSMSSATRNAGSYSVAWDGKDASGQKMPQGDYLFFIECAREKGPYEVISQPLTIAAVPSSASPADKGEISKVLMTYIP</sequence>
<dbReference type="InterPro" id="IPR014469">
    <property type="entry name" value="DUF2271"/>
</dbReference>
<dbReference type="Gene3D" id="2.60.40.4070">
    <property type="match status" value="1"/>
</dbReference>